<protein>
    <submittedName>
        <fullName evidence="1">Uncharacterized protein</fullName>
    </submittedName>
</protein>
<dbReference type="Proteomes" id="UP001165960">
    <property type="component" value="Unassembled WGS sequence"/>
</dbReference>
<evidence type="ECO:0000313" key="2">
    <source>
        <dbReference type="Proteomes" id="UP001165960"/>
    </source>
</evidence>
<proteinExistence type="predicted"/>
<comment type="caution">
    <text evidence="1">The sequence shown here is derived from an EMBL/GenBank/DDBJ whole genome shotgun (WGS) entry which is preliminary data.</text>
</comment>
<accession>A0ACC2TA80</accession>
<evidence type="ECO:0000313" key="1">
    <source>
        <dbReference type="EMBL" id="KAJ9071463.1"/>
    </source>
</evidence>
<sequence>MPFEVYNHIGDDHFVHIGSKICLRHLATKRYIRSTARCYNGGSSQQMVIAASEQPEHEDWWQVCTAHGQQTPSRLQGSIRKCCPHLPYGHRQVASLSYRQVSCFRTTGGQCLR</sequence>
<organism evidence="1 2">
    <name type="scientific">Entomophthora muscae</name>
    <dbReference type="NCBI Taxonomy" id="34485"/>
    <lineage>
        <taxon>Eukaryota</taxon>
        <taxon>Fungi</taxon>
        <taxon>Fungi incertae sedis</taxon>
        <taxon>Zoopagomycota</taxon>
        <taxon>Entomophthoromycotina</taxon>
        <taxon>Entomophthoromycetes</taxon>
        <taxon>Entomophthorales</taxon>
        <taxon>Entomophthoraceae</taxon>
        <taxon>Entomophthora</taxon>
    </lineage>
</organism>
<keyword evidence="2" id="KW-1185">Reference proteome</keyword>
<dbReference type="EMBL" id="QTSX02003200">
    <property type="protein sequence ID" value="KAJ9071463.1"/>
    <property type="molecule type" value="Genomic_DNA"/>
</dbReference>
<name>A0ACC2TA80_9FUNG</name>
<reference evidence="1" key="1">
    <citation type="submission" date="2022-04" db="EMBL/GenBank/DDBJ databases">
        <title>Genome of the entomopathogenic fungus Entomophthora muscae.</title>
        <authorList>
            <person name="Elya C."/>
            <person name="Lovett B.R."/>
            <person name="Lee E."/>
            <person name="Macias A.M."/>
            <person name="Hajek A.E."/>
            <person name="De Bivort B.L."/>
            <person name="Kasson M.T."/>
            <person name="De Fine Licht H.H."/>
            <person name="Stajich J.E."/>
        </authorList>
    </citation>
    <scope>NUCLEOTIDE SEQUENCE</scope>
    <source>
        <strain evidence="1">Berkeley</strain>
    </source>
</reference>
<gene>
    <name evidence="1" type="ORF">DSO57_1036672</name>
</gene>